<reference evidence="3" key="1">
    <citation type="journal article" date="2019" name="Int. J. Syst. Evol. Microbiol.">
        <title>The Global Catalogue of Microorganisms (GCM) 10K type strain sequencing project: providing services to taxonomists for standard genome sequencing and annotation.</title>
        <authorList>
            <consortium name="The Broad Institute Genomics Platform"/>
            <consortium name="The Broad Institute Genome Sequencing Center for Infectious Disease"/>
            <person name="Wu L."/>
            <person name="Ma J."/>
        </authorList>
    </citation>
    <scope>NUCLEOTIDE SEQUENCE [LARGE SCALE GENOMIC DNA]</scope>
    <source>
        <strain evidence="3">KCTC 42456</strain>
    </source>
</reference>
<dbReference type="Proteomes" id="UP001597546">
    <property type="component" value="Unassembled WGS sequence"/>
</dbReference>
<keyword evidence="3" id="KW-1185">Reference proteome</keyword>
<organism evidence="2 3">
    <name type="scientific">Pedobacter alpinus</name>
    <dbReference type="NCBI Taxonomy" id="1590643"/>
    <lineage>
        <taxon>Bacteria</taxon>
        <taxon>Pseudomonadati</taxon>
        <taxon>Bacteroidota</taxon>
        <taxon>Sphingobacteriia</taxon>
        <taxon>Sphingobacteriales</taxon>
        <taxon>Sphingobacteriaceae</taxon>
        <taxon>Pedobacter</taxon>
    </lineage>
</organism>
<proteinExistence type="predicted"/>
<keyword evidence="1" id="KW-0472">Membrane</keyword>
<evidence type="ECO:0000313" key="2">
    <source>
        <dbReference type="EMBL" id="MFD2732912.1"/>
    </source>
</evidence>
<name>A0ABW5TUG1_9SPHI</name>
<protein>
    <submittedName>
        <fullName evidence="2">Uncharacterized protein</fullName>
    </submittedName>
</protein>
<keyword evidence="1" id="KW-1133">Transmembrane helix</keyword>
<sequence>MENTKKTKIDYRLIIIGILLLVGVIFYFYKDYQFKSFKQSLVQKADEMIVSENIKTLKLMAKPLVWAIRGEMLRNNLDEIDIITTDLVKQKNIQDVNLINMDGRIINSTNKKLEGSMASGIYRNYLVLDTAQVLITSDSIARVIAPVMGYQSKLGVIVMNYKFSRFK</sequence>
<accession>A0ABW5TUG1</accession>
<comment type="caution">
    <text evidence="2">The sequence shown here is derived from an EMBL/GenBank/DDBJ whole genome shotgun (WGS) entry which is preliminary data.</text>
</comment>
<gene>
    <name evidence="2" type="ORF">ACFSSE_14470</name>
</gene>
<feature type="transmembrane region" description="Helical" evidence="1">
    <location>
        <begin position="12"/>
        <end position="29"/>
    </location>
</feature>
<evidence type="ECO:0000313" key="3">
    <source>
        <dbReference type="Proteomes" id="UP001597546"/>
    </source>
</evidence>
<dbReference type="EMBL" id="JBHULV010000049">
    <property type="protein sequence ID" value="MFD2732912.1"/>
    <property type="molecule type" value="Genomic_DNA"/>
</dbReference>
<keyword evidence="1" id="KW-0812">Transmembrane</keyword>
<dbReference type="RefSeq" id="WP_379047325.1">
    <property type="nucleotide sequence ID" value="NZ_JBHSKW010000065.1"/>
</dbReference>
<evidence type="ECO:0000256" key="1">
    <source>
        <dbReference type="SAM" id="Phobius"/>
    </source>
</evidence>
<dbReference type="Gene3D" id="3.30.450.290">
    <property type="match status" value="1"/>
</dbReference>